<evidence type="ECO:0000313" key="3">
    <source>
        <dbReference type="Proteomes" id="UP000272781"/>
    </source>
</evidence>
<name>A0AAJ4RB75_9BACT</name>
<protein>
    <submittedName>
        <fullName evidence="2">Uncharacterized protein</fullName>
    </submittedName>
</protein>
<evidence type="ECO:0000313" key="2">
    <source>
        <dbReference type="EMBL" id="ROR38723.1"/>
    </source>
</evidence>
<evidence type="ECO:0000256" key="1">
    <source>
        <dbReference type="SAM" id="Phobius"/>
    </source>
</evidence>
<proteinExistence type="predicted"/>
<feature type="transmembrane region" description="Helical" evidence="1">
    <location>
        <begin position="68"/>
        <end position="89"/>
    </location>
</feature>
<feature type="transmembrane region" description="Helical" evidence="1">
    <location>
        <begin position="101"/>
        <end position="123"/>
    </location>
</feature>
<keyword evidence="1" id="KW-1133">Transmembrane helix</keyword>
<comment type="caution">
    <text evidence="2">The sequence shown here is derived from an EMBL/GenBank/DDBJ whole genome shotgun (WGS) entry which is preliminary data.</text>
</comment>
<dbReference type="AlphaFoldDB" id="A0AAJ4RB75"/>
<organism evidence="2 3">
    <name type="scientific">Caminibacter pacificus</name>
    <dbReference type="NCBI Taxonomy" id="1424653"/>
    <lineage>
        <taxon>Bacteria</taxon>
        <taxon>Pseudomonadati</taxon>
        <taxon>Campylobacterota</taxon>
        <taxon>Epsilonproteobacteria</taxon>
        <taxon>Nautiliales</taxon>
        <taxon>Nautiliaceae</taxon>
        <taxon>Caminibacter</taxon>
    </lineage>
</organism>
<dbReference type="EMBL" id="RJVK01000006">
    <property type="protein sequence ID" value="ROR38723.1"/>
    <property type="molecule type" value="Genomic_DNA"/>
</dbReference>
<reference evidence="2 3" key="1">
    <citation type="submission" date="2018-11" db="EMBL/GenBank/DDBJ databases">
        <title>Genomic Encyclopedia of Type Strains, Phase IV (KMG-IV): sequencing the most valuable type-strain genomes for metagenomic binning, comparative biology and taxonomic classification.</title>
        <authorList>
            <person name="Goeker M."/>
        </authorList>
    </citation>
    <scope>NUCLEOTIDE SEQUENCE [LARGE SCALE GENOMIC DNA]</scope>
    <source>
        <strain evidence="2 3">DSM 27783</strain>
    </source>
</reference>
<keyword evidence="1" id="KW-0472">Membrane</keyword>
<sequence length="145" mass="16783">MCSKIKDIAKILLSGIVGILFLYYIGISFKILKFLPIYTAIFTAVGFSLILMTILIIPFAVALSLDDCVFSFSIFLAPLLYYKIFIGIIESNILKTLYFKSLFAFFITSTIYTLFILLFFFVIENIKEENEKKSFRIREFDRNSL</sequence>
<feature type="transmembrane region" description="Helical" evidence="1">
    <location>
        <begin position="37"/>
        <end position="61"/>
    </location>
</feature>
<feature type="transmembrane region" description="Helical" evidence="1">
    <location>
        <begin position="12"/>
        <end position="31"/>
    </location>
</feature>
<gene>
    <name evidence="2" type="ORF">EDC58_1938</name>
</gene>
<keyword evidence="1" id="KW-0812">Transmembrane</keyword>
<dbReference type="Proteomes" id="UP000272781">
    <property type="component" value="Unassembled WGS sequence"/>
</dbReference>
<accession>A0AAJ4RB75</accession>